<evidence type="ECO:0000313" key="7">
    <source>
        <dbReference type="Proteomes" id="UP000243052"/>
    </source>
</evidence>
<feature type="modified residue" description="N6-lipoyllysine" evidence="3">
    <location>
        <position position="107"/>
    </location>
</feature>
<evidence type="ECO:0000256" key="3">
    <source>
        <dbReference type="PIRSR" id="PIRSR617453-50"/>
    </source>
</evidence>
<dbReference type="Proteomes" id="UP000243052">
    <property type="component" value="Chromosome iv"/>
</dbReference>
<dbReference type="GeneID" id="28723802"/>
<protein>
    <recommendedName>
        <fullName evidence="4">Glycine cleavage system H protein</fullName>
    </recommendedName>
</protein>
<dbReference type="InterPro" id="IPR011053">
    <property type="entry name" value="Single_hybrid_motif"/>
</dbReference>
<dbReference type="Pfam" id="PF01597">
    <property type="entry name" value="GCV_H"/>
    <property type="match status" value="1"/>
</dbReference>
<dbReference type="GO" id="GO:0009249">
    <property type="term" value="P:protein lipoylation"/>
    <property type="evidence" value="ECO:0007669"/>
    <property type="project" value="TreeGrafter"/>
</dbReference>
<dbReference type="STRING" id="45286.A0A0X8HSC3"/>
<dbReference type="GO" id="GO:0005739">
    <property type="term" value="C:mitochondrion"/>
    <property type="evidence" value="ECO:0007669"/>
    <property type="project" value="UniProtKB-SubCell"/>
</dbReference>
<evidence type="ECO:0000256" key="2">
    <source>
        <dbReference type="ARBA" id="ARBA00022823"/>
    </source>
</evidence>
<dbReference type="GO" id="GO:0005960">
    <property type="term" value="C:glycine cleavage complex"/>
    <property type="evidence" value="ECO:0007669"/>
    <property type="project" value="UniProtKB-UniRule"/>
</dbReference>
<evidence type="ECO:0000256" key="1">
    <source>
        <dbReference type="ARBA" id="ARBA00009249"/>
    </source>
</evidence>
<gene>
    <name evidence="6" type="ORF">AW171_hschr42449</name>
</gene>
<dbReference type="PROSITE" id="PS50968">
    <property type="entry name" value="BIOTINYL_LIPOYL"/>
    <property type="match status" value="1"/>
</dbReference>
<reference evidence="6 7" key="1">
    <citation type="submission" date="2016-01" db="EMBL/GenBank/DDBJ databases">
        <title>Genome sequence of the yeast Holleya sinecauda.</title>
        <authorList>
            <person name="Dietrich F.S."/>
        </authorList>
    </citation>
    <scope>NUCLEOTIDE SEQUENCE [LARGE SCALE GENOMIC DNA]</scope>
    <source>
        <strain evidence="6 7">ATCC 58844</strain>
    </source>
</reference>
<dbReference type="RefSeq" id="XP_017987550.1">
    <property type="nucleotide sequence ID" value="XM_018131872.1"/>
</dbReference>
<dbReference type="OrthoDB" id="10264154at2759"/>
<comment type="cofactor">
    <cofactor evidence="4">
        <name>(R)-lipoate</name>
        <dbReference type="ChEBI" id="CHEBI:83088"/>
    </cofactor>
    <text evidence="4">Binds 1 lipoyl cofactor covalently.</text>
</comment>
<keyword evidence="4" id="KW-0496">Mitochondrion</keyword>
<keyword evidence="4" id="KW-0809">Transit peptide</keyword>
<comment type="function">
    <text evidence="4">The H protein shuttles the methylamine group of glycine from the P protein to the T protein.</text>
</comment>
<evidence type="ECO:0000256" key="4">
    <source>
        <dbReference type="RuleBase" id="RU364055"/>
    </source>
</evidence>
<dbReference type="GO" id="GO:0019464">
    <property type="term" value="P:glycine decarboxylation via glycine cleavage system"/>
    <property type="evidence" value="ECO:0007669"/>
    <property type="project" value="UniProtKB-UniRule"/>
</dbReference>
<accession>A0A0X8HSC3</accession>
<keyword evidence="7" id="KW-1185">Reference proteome</keyword>
<dbReference type="InterPro" id="IPR002930">
    <property type="entry name" value="GCV_H"/>
</dbReference>
<feature type="domain" description="Lipoyl-binding" evidence="5">
    <location>
        <begin position="66"/>
        <end position="148"/>
    </location>
</feature>
<comment type="subcellular location">
    <subcellularLocation>
        <location evidence="4">Mitochondrion</location>
    </subcellularLocation>
</comment>
<dbReference type="AlphaFoldDB" id="A0A0X8HSC3"/>
<dbReference type="CDD" id="cd06848">
    <property type="entry name" value="GCS_H"/>
    <property type="match status" value="1"/>
</dbReference>
<organism evidence="6 7">
    <name type="scientific">Eremothecium sinecaudum</name>
    <dbReference type="NCBI Taxonomy" id="45286"/>
    <lineage>
        <taxon>Eukaryota</taxon>
        <taxon>Fungi</taxon>
        <taxon>Dikarya</taxon>
        <taxon>Ascomycota</taxon>
        <taxon>Saccharomycotina</taxon>
        <taxon>Saccharomycetes</taxon>
        <taxon>Saccharomycetales</taxon>
        <taxon>Saccharomycetaceae</taxon>
        <taxon>Eremothecium</taxon>
    </lineage>
</organism>
<dbReference type="EMBL" id="CP014244">
    <property type="protein sequence ID" value="AMD20554.1"/>
    <property type="molecule type" value="Genomic_DNA"/>
</dbReference>
<dbReference type="PANTHER" id="PTHR11715:SF3">
    <property type="entry name" value="GLYCINE CLEAVAGE SYSTEM H PROTEIN-RELATED"/>
    <property type="match status" value="1"/>
</dbReference>
<dbReference type="NCBIfam" id="TIGR00527">
    <property type="entry name" value="gcvH"/>
    <property type="match status" value="1"/>
</dbReference>
<proteinExistence type="inferred from homology"/>
<sequence length="175" mass="19403">MLLGLVSRPLFRSAGRLAFTGIRLQSNLSINALNKQQLPFRYIGTEPLAVKYTNQHEWIAAHEDGTAFVGITKYAADALGDVTYVELPTIETQLEEGDNLGSVESVKSASELYTPASGTVVEVNDKLDSLPQLINEDPMGAGWLCRIKLDDTVDIKKKPELMTLNEYEEFLQQDN</sequence>
<dbReference type="NCBIfam" id="NF002270">
    <property type="entry name" value="PRK01202.1"/>
    <property type="match status" value="1"/>
</dbReference>
<dbReference type="SUPFAM" id="SSF51230">
    <property type="entry name" value="Single hybrid motif"/>
    <property type="match status" value="1"/>
</dbReference>
<dbReference type="InterPro" id="IPR017453">
    <property type="entry name" value="GCV_H_sub"/>
</dbReference>
<evidence type="ECO:0000259" key="5">
    <source>
        <dbReference type="PROSITE" id="PS50968"/>
    </source>
</evidence>
<dbReference type="PANTHER" id="PTHR11715">
    <property type="entry name" value="GLYCINE CLEAVAGE SYSTEM H PROTEIN"/>
    <property type="match status" value="1"/>
</dbReference>
<evidence type="ECO:0000313" key="6">
    <source>
        <dbReference type="EMBL" id="AMD20554.1"/>
    </source>
</evidence>
<comment type="subunit">
    <text evidence="4">The glycine cleavage system is composed of four proteins: P, T, L and H.</text>
</comment>
<comment type="similarity">
    <text evidence="1 4">Belongs to the GcvH family.</text>
</comment>
<dbReference type="HAMAP" id="MF_00272">
    <property type="entry name" value="GcvH"/>
    <property type="match status" value="1"/>
</dbReference>
<dbReference type="InterPro" id="IPR000089">
    <property type="entry name" value="Biotin_lipoyl"/>
</dbReference>
<keyword evidence="2 3" id="KW-0450">Lipoyl</keyword>
<dbReference type="InterPro" id="IPR033753">
    <property type="entry name" value="GCV_H/Fam206"/>
</dbReference>
<dbReference type="Gene3D" id="2.40.50.100">
    <property type="match status" value="1"/>
</dbReference>
<name>A0A0X8HSC3_9SACH</name>